<dbReference type="GO" id="GO:0015165">
    <property type="term" value="F:pyrimidine nucleotide-sugar transmembrane transporter activity"/>
    <property type="evidence" value="ECO:0007669"/>
    <property type="project" value="InterPro"/>
</dbReference>
<feature type="transmembrane region" description="Helical" evidence="6">
    <location>
        <begin position="109"/>
        <end position="126"/>
    </location>
</feature>
<feature type="transmembrane region" description="Helical" evidence="6">
    <location>
        <begin position="233"/>
        <end position="255"/>
    </location>
</feature>
<dbReference type="AlphaFoldDB" id="A0A196SD76"/>
<dbReference type="GO" id="GO:0000139">
    <property type="term" value="C:Golgi membrane"/>
    <property type="evidence" value="ECO:0007669"/>
    <property type="project" value="InterPro"/>
</dbReference>
<evidence type="ECO:0000256" key="2">
    <source>
        <dbReference type="ARBA" id="ARBA00022692"/>
    </source>
</evidence>
<organism evidence="7 8">
    <name type="scientific">Blastocystis sp. subtype 1 (strain ATCC 50177 / NandII)</name>
    <dbReference type="NCBI Taxonomy" id="478820"/>
    <lineage>
        <taxon>Eukaryota</taxon>
        <taxon>Sar</taxon>
        <taxon>Stramenopiles</taxon>
        <taxon>Bigyra</taxon>
        <taxon>Opalozoa</taxon>
        <taxon>Opalinata</taxon>
        <taxon>Blastocystidae</taxon>
        <taxon>Blastocystis</taxon>
    </lineage>
</organism>
<feature type="region of interest" description="Disordered" evidence="5">
    <location>
        <begin position="329"/>
        <end position="353"/>
    </location>
</feature>
<comment type="subcellular location">
    <subcellularLocation>
        <location evidence="1">Membrane</location>
        <topology evidence="1">Multi-pass membrane protein</topology>
    </subcellularLocation>
</comment>
<evidence type="ECO:0000256" key="4">
    <source>
        <dbReference type="ARBA" id="ARBA00023136"/>
    </source>
</evidence>
<dbReference type="OrthoDB" id="408493at2759"/>
<evidence type="ECO:0000313" key="7">
    <source>
        <dbReference type="EMBL" id="OAO14963.1"/>
    </source>
</evidence>
<sequence>MLDYVLKSLLILSSISVHSFQGIFTSLSRGSNSGYEFSIFMSSLMTEFFKMTVSFVLFHVQLFRGTTKRYSYSLRDIFLWSVPALLYMIANNLYFVVISISDSPITQQVFGSLEIVVVGLANVFVLKKQLSPVQWASLLLLTSSVASIQIAKSGTQQLSIPFLPAFLTILSSSLAGLAGVVIEKLMKGVKSVSIFQQNLWLNFWGALLNFVCLLFENGARFPQFMSLQAFNPYALLTVANTVLMGLITVGILKYLSSVVKSFTSSASLVMTSILSSLLLGVELNAAFYLAVINLSISMYLYKTYPPPPPKKEAIIQETSPVADAIELSELSETEEPSNPKELEAHKEDVLYVK</sequence>
<dbReference type="STRING" id="478820.A0A196SD76"/>
<accession>A0A196SD76</accession>
<keyword evidence="3 6" id="KW-1133">Transmembrane helix</keyword>
<gene>
    <name evidence="7" type="ORF">AV274_3310</name>
</gene>
<keyword evidence="2 6" id="KW-0812">Transmembrane</keyword>
<protein>
    <submittedName>
        <fullName evidence="7">UDP-galactose translocator</fullName>
    </submittedName>
</protein>
<proteinExistence type="predicted"/>
<evidence type="ECO:0000256" key="1">
    <source>
        <dbReference type="ARBA" id="ARBA00004141"/>
    </source>
</evidence>
<dbReference type="Proteomes" id="UP000078348">
    <property type="component" value="Unassembled WGS sequence"/>
</dbReference>
<feature type="compositionally biased region" description="Basic and acidic residues" evidence="5">
    <location>
        <begin position="337"/>
        <end position="353"/>
    </location>
</feature>
<keyword evidence="4 6" id="KW-0472">Membrane</keyword>
<dbReference type="Pfam" id="PF04142">
    <property type="entry name" value="Nuc_sug_transp"/>
    <property type="match status" value="1"/>
</dbReference>
<evidence type="ECO:0000256" key="3">
    <source>
        <dbReference type="ARBA" id="ARBA00022989"/>
    </source>
</evidence>
<comment type="caution">
    <text evidence="7">The sequence shown here is derived from an EMBL/GenBank/DDBJ whole genome shotgun (WGS) entry which is preliminary data.</text>
</comment>
<reference evidence="7 8" key="1">
    <citation type="submission" date="2016-05" db="EMBL/GenBank/DDBJ databases">
        <title>Nuclear genome of Blastocystis sp. subtype 1 NandII.</title>
        <authorList>
            <person name="Gentekaki E."/>
            <person name="Curtis B."/>
            <person name="Stairs C."/>
            <person name="Eme L."/>
            <person name="Herman E."/>
            <person name="Klimes V."/>
            <person name="Arias M.C."/>
            <person name="Elias M."/>
            <person name="Hilliou F."/>
            <person name="Klute M."/>
            <person name="Malik S.-B."/>
            <person name="Pightling A."/>
            <person name="Rachubinski R."/>
            <person name="Salas D."/>
            <person name="Schlacht A."/>
            <person name="Suga H."/>
            <person name="Archibald J."/>
            <person name="Ball S.G."/>
            <person name="Clark G."/>
            <person name="Dacks J."/>
            <person name="Van Der Giezen M."/>
            <person name="Tsaousis A."/>
            <person name="Roger A."/>
        </authorList>
    </citation>
    <scope>NUCLEOTIDE SEQUENCE [LARGE SCALE GENOMIC DNA]</scope>
    <source>
        <strain evidence="8">ATCC 50177 / NandII</strain>
    </source>
</reference>
<evidence type="ECO:0000313" key="8">
    <source>
        <dbReference type="Proteomes" id="UP000078348"/>
    </source>
</evidence>
<evidence type="ECO:0000256" key="6">
    <source>
        <dbReference type="SAM" id="Phobius"/>
    </source>
</evidence>
<dbReference type="SUPFAM" id="SSF103481">
    <property type="entry name" value="Multidrug resistance efflux transporter EmrE"/>
    <property type="match status" value="1"/>
</dbReference>
<feature type="transmembrane region" description="Helical" evidence="6">
    <location>
        <begin position="77"/>
        <end position="97"/>
    </location>
</feature>
<keyword evidence="8" id="KW-1185">Reference proteome</keyword>
<dbReference type="InterPro" id="IPR037185">
    <property type="entry name" value="EmrE-like"/>
</dbReference>
<dbReference type="EMBL" id="LXWW01000191">
    <property type="protein sequence ID" value="OAO14963.1"/>
    <property type="molecule type" value="Genomic_DNA"/>
</dbReference>
<name>A0A196SD76_BLAHN</name>
<feature type="transmembrane region" description="Helical" evidence="6">
    <location>
        <begin position="162"/>
        <end position="182"/>
    </location>
</feature>
<feature type="transmembrane region" description="Helical" evidence="6">
    <location>
        <begin position="133"/>
        <end position="150"/>
    </location>
</feature>
<feature type="transmembrane region" description="Helical" evidence="6">
    <location>
        <begin position="9"/>
        <end position="28"/>
    </location>
</feature>
<dbReference type="InterPro" id="IPR007271">
    <property type="entry name" value="Nuc_sug_transpt"/>
</dbReference>
<dbReference type="PANTHER" id="PTHR10231">
    <property type="entry name" value="NUCLEOTIDE-SUGAR TRANSMEMBRANE TRANSPORTER"/>
    <property type="match status" value="1"/>
</dbReference>
<evidence type="ECO:0000256" key="5">
    <source>
        <dbReference type="SAM" id="MobiDB-lite"/>
    </source>
</evidence>